<gene>
    <name evidence="1" type="ORF">GSY63_01605</name>
</gene>
<comment type="caution">
    <text evidence="1">The sequence shown here is derived from an EMBL/GenBank/DDBJ whole genome shotgun (WGS) entry which is preliminary data.</text>
</comment>
<protein>
    <recommendedName>
        <fullName evidence="3">PD-(D/E)XK endonuclease-like domain-containing protein</fullName>
    </recommendedName>
</protein>
<reference evidence="1" key="1">
    <citation type="submission" date="2020-01" db="EMBL/GenBank/DDBJ databases">
        <authorList>
            <person name="Seo Y.L."/>
        </authorList>
    </citation>
    <scope>NUCLEOTIDE SEQUENCE</scope>
    <source>
        <strain evidence="1">R11</strain>
    </source>
</reference>
<organism evidence="1 2">
    <name type="scientific">Mucilaginibacter agri</name>
    <dbReference type="NCBI Taxonomy" id="2695265"/>
    <lineage>
        <taxon>Bacteria</taxon>
        <taxon>Pseudomonadati</taxon>
        <taxon>Bacteroidota</taxon>
        <taxon>Sphingobacteriia</taxon>
        <taxon>Sphingobacteriales</taxon>
        <taxon>Sphingobacteriaceae</taxon>
        <taxon>Mucilaginibacter</taxon>
    </lineage>
</organism>
<evidence type="ECO:0008006" key="3">
    <source>
        <dbReference type="Google" id="ProtNLM"/>
    </source>
</evidence>
<evidence type="ECO:0000313" key="1">
    <source>
        <dbReference type="EMBL" id="NCD68045.1"/>
    </source>
</evidence>
<dbReference type="EMBL" id="WWEO01000034">
    <property type="protein sequence ID" value="NCD68045.1"/>
    <property type="molecule type" value="Genomic_DNA"/>
</dbReference>
<proteinExistence type="predicted"/>
<dbReference type="RefSeq" id="WP_166584072.1">
    <property type="nucleotide sequence ID" value="NZ_WWEO01000034.1"/>
</dbReference>
<evidence type="ECO:0000313" key="2">
    <source>
        <dbReference type="Proteomes" id="UP000638732"/>
    </source>
</evidence>
<reference evidence="1" key="2">
    <citation type="submission" date="2020-10" db="EMBL/GenBank/DDBJ databases">
        <title>Mucilaginibacter sp. nov., isolated from soil.</title>
        <authorList>
            <person name="Jeon C.O."/>
        </authorList>
    </citation>
    <scope>NUCLEOTIDE SEQUENCE</scope>
    <source>
        <strain evidence="1">R11</strain>
    </source>
</reference>
<accession>A0A965ZC84</accession>
<keyword evidence="2" id="KW-1185">Reference proteome</keyword>
<dbReference type="Proteomes" id="UP000638732">
    <property type="component" value="Unassembled WGS sequence"/>
</dbReference>
<name>A0A965ZC84_9SPHI</name>
<sequence>MSVKWAYTTVNTWRECNRKYYFASILANHNRKHLIRRKAYELGTMQNLTMWKGSVVDKFLELIIIPKIAEKQELNFQNLSEQAVEFAQKQFRFSENKLYQNPEIKKGNMESEYCILDIHETGQPFTEQEVEECYDDIRKAVINIPEIILMDGRYLIDILKEANWIKPNVEDRLVYVGNAIVKPQMDLLASYDWKPMIIDWKMSDSMVSDYARQLQISGLTIYKKRLDTPGKPAYLFEDIKLFEVNLLKGSSKQHDFTEEIYNTIIDYITLTSRDIALMTGDDIELEDFELTNNQVSCKNCNFRLLCGYLIKNNNTYDEGSYLKSVPSRQLV</sequence>
<dbReference type="AlphaFoldDB" id="A0A965ZC84"/>